<proteinExistence type="predicted"/>
<sequence length="181" mass="19399">MCLTRNKEVTQLILPYLEHKPLIKPSVYIAPGAVVVGRVELQEQVSIWYNAVVRGDDDGVVIGRATNIQDGCLLHQNEGIPLIIGEEVTVGHGAILHGCTIGDGCLIGMGAIVLTGAKIGPETLIGAGTLIKENQQIPSGVLVVGTPGRIVRELSAEERQNLRQSARHYVQMAEQHRGSQS</sequence>
<protein>
    <submittedName>
        <fullName evidence="1">Anhydrase family 3 protein</fullName>
    </submittedName>
</protein>
<dbReference type="EMBL" id="CP002736">
    <property type="protein sequence ID" value="AEF95263.1"/>
    <property type="molecule type" value="Genomic_DNA"/>
</dbReference>
<reference evidence="1" key="1">
    <citation type="submission" date="2011-05" db="EMBL/GenBank/DDBJ databases">
        <title>Complete sequence of Desulfotomaculum carboxydivorans CO-1-SRB.</title>
        <authorList>
            <consortium name="US DOE Joint Genome Institute"/>
            <person name="Lucas S."/>
            <person name="Han J."/>
            <person name="Lapidus A."/>
            <person name="Cheng J.-F."/>
            <person name="Goodwin L."/>
            <person name="Pitluck S."/>
            <person name="Peters L."/>
            <person name="Mikhailova N."/>
            <person name="Lu M."/>
            <person name="Han C."/>
            <person name="Tapia R."/>
            <person name="Land M."/>
            <person name="Hauser L."/>
            <person name="Kyrpides N."/>
            <person name="Ivanova N."/>
            <person name="Pagani I."/>
            <person name="Stams A."/>
            <person name="Plugge C."/>
            <person name="Muyzer G."/>
            <person name="Kuever J."/>
            <person name="Parshina S."/>
            <person name="Ivanova A."/>
            <person name="Nazina T."/>
            <person name="Woyke T."/>
        </authorList>
    </citation>
    <scope>NUCLEOTIDE SEQUENCE [LARGE SCALE GENOMIC DNA]</scope>
    <source>
        <strain evidence="1">CO-1-SRB</strain>
    </source>
</reference>
<gene>
    <name evidence="1" type="ordered locus">Desca_2435</name>
</gene>
<dbReference type="HOGENOM" id="CLU_064827_4_1_9"/>
<organism evidence="1 2">
    <name type="scientific">Desulfotomaculum nigrificans (strain DSM 14880 / VKM B-2319 / CO-1-SRB)</name>
    <name type="common">Desulfotomaculum carboxydivorans</name>
    <dbReference type="NCBI Taxonomy" id="868595"/>
    <lineage>
        <taxon>Bacteria</taxon>
        <taxon>Bacillati</taxon>
        <taxon>Bacillota</taxon>
        <taxon>Clostridia</taxon>
        <taxon>Eubacteriales</taxon>
        <taxon>Desulfotomaculaceae</taxon>
        <taxon>Desulfotomaculum</taxon>
    </lineage>
</organism>
<dbReference type="InterPro" id="IPR050484">
    <property type="entry name" value="Transf_Hexapept/Carb_Anhydrase"/>
</dbReference>
<evidence type="ECO:0000313" key="2">
    <source>
        <dbReference type="Proteomes" id="UP000009226"/>
    </source>
</evidence>
<name>F6B486_DESCC</name>
<dbReference type="InterPro" id="IPR011004">
    <property type="entry name" value="Trimer_LpxA-like_sf"/>
</dbReference>
<dbReference type="SUPFAM" id="SSF51161">
    <property type="entry name" value="Trimeric LpxA-like enzymes"/>
    <property type="match status" value="1"/>
</dbReference>
<dbReference type="PANTHER" id="PTHR13061:SF29">
    <property type="entry name" value="GAMMA CARBONIC ANHYDRASE-LIKE 1, MITOCHONDRIAL-RELATED"/>
    <property type="match status" value="1"/>
</dbReference>
<dbReference type="PANTHER" id="PTHR13061">
    <property type="entry name" value="DYNACTIN SUBUNIT P25"/>
    <property type="match status" value="1"/>
</dbReference>
<dbReference type="Proteomes" id="UP000009226">
    <property type="component" value="Chromosome"/>
</dbReference>
<dbReference type="CDD" id="cd04645">
    <property type="entry name" value="LbH_gamma_CA_like"/>
    <property type="match status" value="1"/>
</dbReference>
<dbReference type="Gene3D" id="2.160.10.10">
    <property type="entry name" value="Hexapeptide repeat proteins"/>
    <property type="match status" value="1"/>
</dbReference>
<dbReference type="Pfam" id="PF00132">
    <property type="entry name" value="Hexapep"/>
    <property type="match status" value="1"/>
</dbReference>
<dbReference type="KEGG" id="dca:Desca_2435"/>
<dbReference type="InterPro" id="IPR001451">
    <property type="entry name" value="Hexapep"/>
</dbReference>
<accession>F6B486</accession>
<evidence type="ECO:0000313" key="1">
    <source>
        <dbReference type="EMBL" id="AEF95263.1"/>
    </source>
</evidence>
<dbReference type="eggNOG" id="COG0663">
    <property type="taxonomic scope" value="Bacteria"/>
</dbReference>
<dbReference type="STRING" id="868595.Desca_2435"/>
<keyword evidence="2" id="KW-1185">Reference proteome</keyword>
<dbReference type="InterPro" id="IPR047324">
    <property type="entry name" value="LbH_gamma_CA-like"/>
</dbReference>
<dbReference type="AlphaFoldDB" id="F6B486"/>